<reference evidence="1 2" key="1">
    <citation type="journal article" date="2021" name="Elife">
        <title>Chloroplast acquisition without the gene transfer in kleptoplastic sea slugs, Plakobranchus ocellatus.</title>
        <authorList>
            <person name="Maeda T."/>
            <person name="Takahashi S."/>
            <person name="Yoshida T."/>
            <person name="Shimamura S."/>
            <person name="Takaki Y."/>
            <person name="Nagai Y."/>
            <person name="Toyoda A."/>
            <person name="Suzuki Y."/>
            <person name="Arimoto A."/>
            <person name="Ishii H."/>
            <person name="Satoh N."/>
            <person name="Nishiyama T."/>
            <person name="Hasebe M."/>
            <person name="Maruyama T."/>
            <person name="Minagawa J."/>
            <person name="Obokata J."/>
            <person name="Shigenobu S."/>
        </authorList>
    </citation>
    <scope>NUCLEOTIDE SEQUENCE [LARGE SCALE GENOMIC DNA]</scope>
</reference>
<evidence type="ECO:0000313" key="1">
    <source>
        <dbReference type="EMBL" id="GFO08068.1"/>
    </source>
</evidence>
<comment type="caution">
    <text evidence="1">The sequence shown here is derived from an EMBL/GenBank/DDBJ whole genome shotgun (WGS) entry which is preliminary data.</text>
</comment>
<name>A0AAV4ANC9_9GAST</name>
<accession>A0AAV4ANC9</accession>
<dbReference type="EMBL" id="BLXT01003938">
    <property type="protein sequence ID" value="GFO08068.1"/>
    <property type="molecule type" value="Genomic_DNA"/>
</dbReference>
<protein>
    <submittedName>
        <fullName evidence="1">Integrase core domain</fullName>
    </submittedName>
</protein>
<dbReference type="Proteomes" id="UP000735302">
    <property type="component" value="Unassembled WGS sequence"/>
</dbReference>
<dbReference type="AlphaFoldDB" id="A0AAV4ANC9"/>
<gene>
    <name evidence="1" type="ORF">PoB_003457300</name>
</gene>
<evidence type="ECO:0000313" key="2">
    <source>
        <dbReference type="Proteomes" id="UP000735302"/>
    </source>
</evidence>
<organism evidence="1 2">
    <name type="scientific">Plakobranchus ocellatus</name>
    <dbReference type="NCBI Taxonomy" id="259542"/>
    <lineage>
        <taxon>Eukaryota</taxon>
        <taxon>Metazoa</taxon>
        <taxon>Spiralia</taxon>
        <taxon>Lophotrochozoa</taxon>
        <taxon>Mollusca</taxon>
        <taxon>Gastropoda</taxon>
        <taxon>Heterobranchia</taxon>
        <taxon>Euthyneura</taxon>
        <taxon>Panpulmonata</taxon>
        <taxon>Sacoglossa</taxon>
        <taxon>Placobranchoidea</taxon>
        <taxon>Plakobranchidae</taxon>
        <taxon>Plakobranchus</taxon>
    </lineage>
</organism>
<sequence length="69" mass="7815">MIKSYKSGDDPYLALLNLRNIPNEGMVTSPVQRHIGRRTQSVLPATPAVLKPSKIPVSEHSKLQWKRHQ</sequence>
<keyword evidence="2" id="KW-1185">Reference proteome</keyword>
<proteinExistence type="predicted"/>